<keyword evidence="2" id="KW-1185">Reference proteome</keyword>
<dbReference type="InterPro" id="IPR037176">
    <property type="entry name" value="Osmotin/thaumatin-like_sf"/>
</dbReference>
<dbReference type="AlphaFoldDB" id="A0AA88QUT8"/>
<protein>
    <submittedName>
        <fullName evidence="1">Uncharacterized protein</fullName>
    </submittedName>
</protein>
<evidence type="ECO:0000313" key="2">
    <source>
        <dbReference type="Proteomes" id="UP001187471"/>
    </source>
</evidence>
<proteinExistence type="predicted"/>
<comment type="caution">
    <text evidence="1">The sequence shown here is derived from an EMBL/GenBank/DDBJ whole genome shotgun (WGS) entry which is preliminary data.</text>
</comment>
<name>A0AA88QUT8_9ASTE</name>
<organism evidence="1 2">
    <name type="scientific">Escallonia rubra</name>
    <dbReference type="NCBI Taxonomy" id="112253"/>
    <lineage>
        <taxon>Eukaryota</taxon>
        <taxon>Viridiplantae</taxon>
        <taxon>Streptophyta</taxon>
        <taxon>Embryophyta</taxon>
        <taxon>Tracheophyta</taxon>
        <taxon>Spermatophyta</taxon>
        <taxon>Magnoliopsida</taxon>
        <taxon>eudicotyledons</taxon>
        <taxon>Gunneridae</taxon>
        <taxon>Pentapetalae</taxon>
        <taxon>asterids</taxon>
        <taxon>campanulids</taxon>
        <taxon>Escalloniales</taxon>
        <taxon>Escalloniaceae</taxon>
        <taxon>Escallonia</taxon>
    </lineage>
</organism>
<dbReference type="Gene3D" id="2.60.110.10">
    <property type="entry name" value="Thaumatin"/>
    <property type="match status" value="1"/>
</dbReference>
<dbReference type="PROSITE" id="PS51367">
    <property type="entry name" value="THAUMATIN_2"/>
    <property type="match status" value="1"/>
</dbReference>
<dbReference type="SUPFAM" id="SSF49870">
    <property type="entry name" value="Osmotin, thaumatin-like protein"/>
    <property type="match status" value="1"/>
</dbReference>
<accession>A0AA88QUT8</accession>
<gene>
    <name evidence="1" type="ORF">RJ640_007530</name>
</gene>
<dbReference type="InterPro" id="IPR001938">
    <property type="entry name" value="Thaumatin"/>
</dbReference>
<dbReference type="Pfam" id="PF00314">
    <property type="entry name" value="Thaumatin"/>
    <property type="match status" value="1"/>
</dbReference>
<dbReference type="EMBL" id="JAVXUO010002936">
    <property type="protein sequence ID" value="KAK2968141.1"/>
    <property type="molecule type" value="Genomic_DNA"/>
</dbReference>
<feature type="non-terminal residue" evidence="1">
    <location>
        <position position="125"/>
    </location>
</feature>
<reference evidence="1" key="1">
    <citation type="submission" date="2022-12" db="EMBL/GenBank/DDBJ databases">
        <title>Draft genome assemblies for two species of Escallonia (Escalloniales).</title>
        <authorList>
            <person name="Chanderbali A."/>
            <person name="Dervinis C."/>
            <person name="Anghel I."/>
            <person name="Soltis D."/>
            <person name="Soltis P."/>
            <person name="Zapata F."/>
        </authorList>
    </citation>
    <scope>NUCLEOTIDE SEQUENCE</scope>
    <source>
        <strain evidence="1">UCBG92.1500</strain>
        <tissue evidence="1">Leaf</tissue>
    </source>
</reference>
<evidence type="ECO:0000313" key="1">
    <source>
        <dbReference type="EMBL" id="KAK2968141.1"/>
    </source>
</evidence>
<sequence length="125" mass="13562">MTRLIVWPRPACVNDPDEPCETGSACTTTCFAFGDPKNCCSEAYAPPGTCMPSYYPLYLGSRCPWAYRYVDDDGEGRTGPLLAPALTTTSPFVPILLWPPGAETRPSSAEKTKRVIVIVLVVAVM</sequence>
<dbReference type="Proteomes" id="UP001187471">
    <property type="component" value="Unassembled WGS sequence"/>
</dbReference>